<keyword evidence="3" id="KW-1185">Reference proteome</keyword>
<proteinExistence type="predicted"/>
<sequence length="116" mass="12204">MVGRDREEGADTICGKGGQGRCRRQCETPLSFVLRVEFFTVVFGGVLAVHLQLPRSLHGEGWSGGGVLVTCQISVSNPVAPCRGRGGAMDGTEKAQKVFVSVPTEVGQTEAEEIGG</sequence>
<name>A0A699ZQ49_HAELA</name>
<dbReference type="EMBL" id="BLLF01001237">
    <property type="protein sequence ID" value="GFH18022.1"/>
    <property type="molecule type" value="Genomic_DNA"/>
</dbReference>
<evidence type="ECO:0000313" key="2">
    <source>
        <dbReference type="EMBL" id="GFH18022.1"/>
    </source>
</evidence>
<dbReference type="GO" id="GO:0000502">
    <property type="term" value="C:proteasome complex"/>
    <property type="evidence" value="ECO:0007669"/>
    <property type="project" value="UniProtKB-KW"/>
</dbReference>
<gene>
    <name evidence="2" type="ORF">HaLaN_14756</name>
</gene>
<evidence type="ECO:0000256" key="1">
    <source>
        <dbReference type="SAM" id="MobiDB-lite"/>
    </source>
</evidence>
<protein>
    <submittedName>
        <fullName evidence="2">26S proteasome regulatory subunit</fullName>
    </submittedName>
</protein>
<evidence type="ECO:0000313" key="3">
    <source>
        <dbReference type="Proteomes" id="UP000485058"/>
    </source>
</evidence>
<dbReference type="AlphaFoldDB" id="A0A699ZQ49"/>
<organism evidence="2 3">
    <name type="scientific">Haematococcus lacustris</name>
    <name type="common">Green alga</name>
    <name type="synonym">Haematococcus pluvialis</name>
    <dbReference type="NCBI Taxonomy" id="44745"/>
    <lineage>
        <taxon>Eukaryota</taxon>
        <taxon>Viridiplantae</taxon>
        <taxon>Chlorophyta</taxon>
        <taxon>core chlorophytes</taxon>
        <taxon>Chlorophyceae</taxon>
        <taxon>CS clade</taxon>
        <taxon>Chlamydomonadales</taxon>
        <taxon>Haematococcaceae</taxon>
        <taxon>Haematococcus</taxon>
    </lineage>
</organism>
<keyword evidence="2" id="KW-0647">Proteasome</keyword>
<comment type="caution">
    <text evidence="2">The sequence shown here is derived from an EMBL/GenBank/DDBJ whole genome shotgun (WGS) entry which is preliminary data.</text>
</comment>
<accession>A0A699ZQ49</accession>
<reference evidence="2 3" key="1">
    <citation type="submission" date="2020-02" db="EMBL/GenBank/DDBJ databases">
        <title>Draft genome sequence of Haematococcus lacustris strain NIES-144.</title>
        <authorList>
            <person name="Morimoto D."/>
            <person name="Nakagawa S."/>
            <person name="Yoshida T."/>
            <person name="Sawayama S."/>
        </authorList>
    </citation>
    <scope>NUCLEOTIDE SEQUENCE [LARGE SCALE GENOMIC DNA]</scope>
    <source>
        <strain evidence="2 3">NIES-144</strain>
    </source>
</reference>
<dbReference type="Proteomes" id="UP000485058">
    <property type="component" value="Unassembled WGS sequence"/>
</dbReference>
<feature type="region of interest" description="Disordered" evidence="1">
    <location>
        <begin position="1"/>
        <end position="20"/>
    </location>
</feature>